<dbReference type="EMBL" id="LN515531">
    <property type="protein sequence ID" value="CEA14529.1"/>
    <property type="molecule type" value="Genomic_DNA"/>
</dbReference>
<dbReference type="InterPro" id="IPR010985">
    <property type="entry name" value="Ribbon_hlx_hlx"/>
</dbReference>
<dbReference type="CDD" id="cd22231">
    <property type="entry name" value="RHH_NikR_HicB-like"/>
    <property type="match status" value="1"/>
</dbReference>
<dbReference type="InterPro" id="IPR013321">
    <property type="entry name" value="Arc_rbn_hlx_hlx"/>
</dbReference>
<dbReference type="NCBIfam" id="NF002169">
    <property type="entry name" value="PRK01002.1"/>
    <property type="match status" value="1"/>
</dbReference>
<dbReference type="HAMAP" id="MF_00476">
    <property type="entry name" value="NikR"/>
    <property type="match status" value="1"/>
</dbReference>
<reference evidence="8" key="1">
    <citation type="submission" date="2014-08" db="EMBL/GenBank/DDBJ databases">
        <authorList>
            <person name="Wibberg D."/>
        </authorList>
    </citation>
    <scope>NUCLEOTIDE SEQUENCE</scope>
</reference>
<dbReference type="GO" id="GO:0016151">
    <property type="term" value="F:nickel cation binding"/>
    <property type="evidence" value="ECO:0007669"/>
    <property type="project" value="UniProtKB-UniRule"/>
</dbReference>
<sequence length="130" mass="15149">MSLTKKLLGELDEVLEDRKYPSRSKGIRDALKDYIIRYKWMKEMEGEKIGVISVIYNQNSPNALENLTDIQHNFRKYINSVLNIYLNVNQCLEVIVVKGDIEYLRDLTEKIMKLKGIEHTKLISSTIEAD</sequence>
<evidence type="ECO:0000313" key="8">
    <source>
        <dbReference type="EMBL" id="CEA14529.1"/>
    </source>
</evidence>
<evidence type="ECO:0000256" key="5">
    <source>
        <dbReference type="ARBA" id="ARBA00023163"/>
    </source>
</evidence>
<protein>
    <recommendedName>
        <fullName evidence="6">Putative nickel-responsive regulator</fullName>
    </recommendedName>
</protein>
<evidence type="ECO:0000256" key="1">
    <source>
        <dbReference type="ARBA" id="ARBA00022596"/>
    </source>
</evidence>
<evidence type="ECO:0000259" key="7">
    <source>
        <dbReference type="Pfam" id="PF08753"/>
    </source>
</evidence>
<keyword evidence="1" id="KW-0533">Nickel</keyword>
<dbReference type="PANTHER" id="PTHR34719">
    <property type="entry name" value="NICKEL-RESPONSIVE REGULATOR"/>
    <property type="match status" value="1"/>
</dbReference>
<dbReference type="InterPro" id="IPR022988">
    <property type="entry name" value="Ni_resp_reg_NikR"/>
</dbReference>
<evidence type="ECO:0000256" key="6">
    <source>
        <dbReference type="HAMAP-Rule" id="MF_00476"/>
    </source>
</evidence>
<comment type="caution">
    <text evidence="6">Lacks conserved residue(s) required for the propagation of feature annotation.</text>
</comment>
<dbReference type="SUPFAM" id="SSF47598">
    <property type="entry name" value="Ribbon-helix-helix"/>
    <property type="match status" value="1"/>
</dbReference>
<dbReference type="InterPro" id="IPR014864">
    <property type="entry name" value="TF_NikR_Ni-bd_C"/>
</dbReference>
<accession>A0A090I558</accession>
<evidence type="ECO:0000256" key="2">
    <source>
        <dbReference type="ARBA" id="ARBA00022723"/>
    </source>
</evidence>
<dbReference type="Pfam" id="PF08753">
    <property type="entry name" value="NikR_C"/>
    <property type="match status" value="1"/>
</dbReference>
<evidence type="ECO:0000256" key="4">
    <source>
        <dbReference type="ARBA" id="ARBA00023125"/>
    </source>
</evidence>
<keyword evidence="3 6" id="KW-0805">Transcription regulation</keyword>
<organism evidence="8">
    <name type="scientific">Methanobacterium formicicum</name>
    <dbReference type="NCBI Taxonomy" id="2162"/>
    <lineage>
        <taxon>Archaea</taxon>
        <taxon>Methanobacteriati</taxon>
        <taxon>Methanobacteriota</taxon>
        <taxon>Methanomada group</taxon>
        <taxon>Methanobacteria</taxon>
        <taxon>Methanobacteriales</taxon>
        <taxon>Methanobacteriaceae</taxon>
        <taxon>Methanobacterium</taxon>
    </lineage>
</organism>
<dbReference type="GO" id="GO:0003700">
    <property type="term" value="F:DNA-binding transcription factor activity"/>
    <property type="evidence" value="ECO:0007669"/>
    <property type="project" value="UniProtKB-UniRule"/>
</dbReference>
<keyword evidence="2" id="KW-0479">Metal-binding</keyword>
<dbReference type="InterPro" id="IPR050192">
    <property type="entry name" value="CopG/NikR_regulator"/>
</dbReference>
<dbReference type="SUPFAM" id="SSF55021">
    <property type="entry name" value="ACT-like"/>
    <property type="match status" value="1"/>
</dbReference>
<gene>
    <name evidence="8" type="ORF">DSM1535_2209</name>
</gene>
<dbReference type="InterPro" id="IPR027271">
    <property type="entry name" value="Acetolactate_synth/TF_NikR_C"/>
</dbReference>
<dbReference type="GO" id="GO:0010045">
    <property type="term" value="P:response to nickel cation"/>
    <property type="evidence" value="ECO:0007669"/>
    <property type="project" value="InterPro"/>
</dbReference>
<comment type="similarity">
    <text evidence="6">Belongs to the transcriptional regulatory CopG/NikR family.</text>
</comment>
<dbReference type="Gene3D" id="3.30.70.1150">
    <property type="entry name" value="ACT-like. Chain A, domain 2"/>
    <property type="match status" value="1"/>
</dbReference>
<dbReference type="InterPro" id="IPR045865">
    <property type="entry name" value="ACT-like_dom_sf"/>
</dbReference>
<proteinExistence type="inferred from homology"/>
<name>A0A090I558_METFO</name>
<dbReference type="GO" id="GO:0003677">
    <property type="term" value="F:DNA binding"/>
    <property type="evidence" value="ECO:0007669"/>
    <property type="project" value="UniProtKB-KW"/>
</dbReference>
<keyword evidence="4 6" id="KW-0238">DNA-binding</keyword>
<dbReference type="AlphaFoldDB" id="A0A090I558"/>
<dbReference type="PATRIC" id="fig|2162.9.peg.2275"/>
<dbReference type="PANTHER" id="PTHR34719:SF2">
    <property type="entry name" value="NICKEL-RESPONSIVE REGULATOR"/>
    <property type="match status" value="1"/>
</dbReference>
<feature type="domain" description="Transcription factor NikR nickel binding C-terminal" evidence="7">
    <location>
        <begin position="49"/>
        <end position="123"/>
    </location>
</feature>
<comment type="function">
    <text evidence="6">Transcriptional regulator.</text>
</comment>
<dbReference type="Gene3D" id="1.10.1220.10">
    <property type="entry name" value="Met repressor-like"/>
    <property type="match status" value="1"/>
</dbReference>
<dbReference type="KEGG" id="mfi:DSM1535_2209"/>
<evidence type="ECO:0000256" key="3">
    <source>
        <dbReference type="ARBA" id="ARBA00023015"/>
    </source>
</evidence>
<keyword evidence="5 6" id="KW-0804">Transcription</keyword>